<comment type="caution">
    <text evidence="2">The sequence shown here is derived from an EMBL/GenBank/DDBJ whole genome shotgun (WGS) entry which is preliminary data.</text>
</comment>
<organism evidence="2 3">
    <name type="scientific">Candidatus Borkfalkia ceftriaxoniphila</name>
    <dbReference type="NCBI Taxonomy" id="2508949"/>
    <lineage>
        <taxon>Bacteria</taxon>
        <taxon>Bacillati</taxon>
        <taxon>Bacillota</taxon>
        <taxon>Clostridia</taxon>
        <taxon>Christensenellales</taxon>
        <taxon>Christensenellaceae</taxon>
        <taxon>Candidatus Borkfalkia</taxon>
    </lineage>
</organism>
<dbReference type="Gene3D" id="3.40.50.1820">
    <property type="entry name" value="alpha/beta hydrolase"/>
    <property type="match status" value="1"/>
</dbReference>
<gene>
    <name evidence="2" type="ORF">ESZ91_07310</name>
</gene>
<dbReference type="AlphaFoldDB" id="A0A4Q2KG71"/>
<dbReference type="Pfam" id="PF12146">
    <property type="entry name" value="Hydrolase_4"/>
    <property type="match status" value="1"/>
</dbReference>
<dbReference type="PANTHER" id="PTHR11614">
    <property type="entry name" value="PHOSPHOLIPASE-RELATED"/>
    <property type="match status" value="1"/>
</dbReference>
<dbReference type="RefSeq" id="WP_129225653.1">
    <property type="nucleotide sequence ID" value="NZ_SDOZ01000002.1"/>
</dbReference>
<evidence type="ECO:0000313" key="2">
    <source>
        <dbReference type="EMBL" id="RXZ62193.1"/>
    </source>
</evidence>
<proteinExistence type="predicted"/>
<dbReference type="InterPro" id="IPR029058">
    <property type="entry name" value="AB_hydrolase_fold"/>
</dbReference>
<dbReference type="Proteomes" id="UP000291269">
    <property type="component" value="Unassembled WGS sequence"/>
</dbReference>
<feature type="domain" description="Serine aminopeptidase S33" evidence="1">
    <location>
        <begin position="21"/>
        <end position="278"/>
    </location>
</feature>
<name>A0A4Q2KG71_9FIRM</name>
<evidence type="ECO:0000313" key="3">
    <source>
        <dbReference type="Proteomes" id="UP000291269"/>
    </source>
</evidence>
<keyword evidence="2" id="KW-0378">Hydrolase</keyword>
<evidence type="ECO:0000259" key="1">
    <source>
        <dbReference type="Pfam" id="PF12146"/>
    </source>
</evidence>
<reference evidence="2 3" key="1">
    <citation type="journal article" date="2019" name="Gut">
        <title>Antibiotics-induced monodominance of a novel gut bacterial order.</title>
        <authorList>
            <person name="Hildebrand F."/>
            <person name="Moitinho-Silva L."/>
            <person name="Blasche S."/>
            <person name="Jahn M.T."/>
            <person name="Gossmann T.I."/>
            <person name="Heuerta-Cepas J."/>
            <person name="Hercog R."/>
            <person name="Luetge M."/>
            <person name="Bahram M."/>
            <person name="Pryszlak A."/>
            <person name="Alves R.J."/>
            <person name="Waszak S.M."/>
            <person name="Zhu A."/>
            <person name="Ye L."/>
            <person name="Costea P.I."/>
            <person name="Aalvink S."/>
            <person name="Belzer C."/>
            <person name="Forslund S.K."/>
            <person name="Sunagawa S."/>
            <person name="Hentschel U."/>
            <person name="Merten C."/>
            <person name="Patil K.R."/>
            <person name="Benes V."/>
            <person name="Bork P."/>
        </authorList>
    </citation>
    <scope>NUCLEOTIDE SEQUENCE [LARGE SCALE GENOMIC DNA]</scope>
    <source>
        <strain evidence="2 3">HDS1380</strain>
    </source>
</reference>
<protein>
    <submittedName>
        <fullName evidence="2">Alpha/beta hydrolase</fullName>
    </submittedName>
</protein>
<dbReference type="OrthoDB" id="9806902at2"/>
<dbReference type="GO" id="GO:0016787">
    <property type="term" value="F:hydrolase activity"/>
    <property type="evidence" value="ECO:0007669"/>
    <property type="project" value="UniProtKB-KW"/>
</dbReference>
<accession>A0A4Q2KG71</accession>
<sequence length="295" mass="33448">MILTSFDNKEIYVREWKNVEEPRGVVQIAHGMNEYSGRYEAFAAYLNSLGYIVVASDHRGHGETDPETLGYWEGDMFDDTVKDLACVAKHYKEEYPDLKYILFGFSYGSFLSQRFIQKYARFLDGAILGGSSKNGWALAETGYLFASLGAKCKGGDAPARFVNQMIFGGYDKKMKGGEFLSVDEENNAKYHADPYCNYVCSNNFFRSFMKNMKKLYSKNWAGGLNPEMPLLLISGEDDAVGGMGKGTRKLYKFYRDCGMKNVTLHLIKGSRHEFLNEKSNRDEALSVISDFLRKI</sequence>
<dbReference type="EMBL" id="SDOZ01000002">
    <property type="protein sequence ID" value="RXZ62193.1"/>
    <property type="molecule type" value="Genomic_DNA"/>
</dbReference>
<dbReference type="InterPro" id="IPR051044">
    <property type="entry name" value="MAG_DAG_Lipase"/>
</dbReference>
<dbReference type="SUPFAM" id="SSF53474">
    <property type="entry name" value="alpha/beta-Hydrolases"/>
    <property type="match status" value="1"/>
</dbReference>
<dbReference type="InterPro" id="IPR022742">
    <property type="entry name" value="Hydrolase_4"/>
</dbReference>
<keyword evidence="3" id="KW-1185">Reference proteome</keyword>